<comment type="function">
    <text evidence="2">Catalyzes reversively the conversion of L-aspartate beta-semialdehyde (ASA) to L-2,4-diaminobutyrate (DABA) by transamination with L-glutamate.</text>
</comment>
<organism evidence="16">
    <name type="scientific">[Leptolyngbya] sp. PCC 7376</name>
    <dbReference type="NCBI Taxonomy" id="111781"/>
    <lineage>
        <taxon>Bacteria</taxon>
        <taxon>Bacillati</taxon>
        <taxon>Cyanobacteriota</taxon>
        <taxon>Cyanophyceae</taxon>
        <taxon>Oscillatoriophycideae</taxon>
        <taxon>Chroococcales</taxon>
        <taxon>Geminocystaceae</taxon>
        <taxon>Picosynechococcus</taxon>
    </lineage>
</organism>
<dbReference type="EC" id="2.6.1.76" evidence="5"/>
<dbReference type="RefSeq" id="WP_015135991.1">
    <property type="nucleotide sequence ID" value="NC_019683.1"/>
</dbReference>
<evidence type="ECO:0000256" key="6">
    <source>
        <dbReference type="ARBA" id="ARBA00014798"/>
    </source>
</evidence>
<evidence type="ECO:0000256" key="15">
    <source>
        <dbReference type="SAM" id="MobiDB-lite"/>
    </source>
</evidence>
<dbReference type="KEGG" id="lep:Lepto7376_4147"/>
<comment type="cofactor">
    <cofactor evidence="1">
        <name>pyridoxal 5'-phosphate</name>
        <dbReference type="ChEBI" id="CHEBI:597326"/>
    </cofactor>
</comment>
<dbReference type="InterPro" id="IPR005814">
    <property type="entry name" value="Aminotrans_3"/>
</dbReference>
<dbReference type="EMBL" id="CP003946">
    <property type="protein sequence ID" value="AFY40272.1"/>
    <property type="molecule type" value="Genomic_DNA"/>
</dbReference>
<keyword evidence="7 16" id="KW-0032">Aminotransferase</keyword>
<comment type="catalytic activity">
    <reaction evidence="13">
        <text>L-2,4-diaminobutanoate + 2-oxoglutarate = L-aspartate 4-semialdehyde + L-glutamate</text>
        <dbReference type="Rhea" id="RHEA:11160"/>
        <dbReference type="ChEBI" id="CHEBI:16810"/>
        <dbReference type="ChEBI" id="CHEBI:29985"/>
        <dbReference type="ChEBI" id="CHEBI:58761"/>
        <dbReference type="ChEBI" id="CHEBI:537519"/>
        <dbReference type="EC" id="2.6.1.76"/>
    </reaction>
</comment>
<dbReference type="NCBIfam" id="NF005393">
    <property type="entry name" value="PRK06938.1"/>
    <property type="match status" value="1"/>
</dbReference>
<keyword evidence="9 14" id="KW-0663">Pyridoxal phosphate</keyword>
<comment type="pathway">
    <text evidence="3">Amine and polyamine biosynthesis; ectoine biosynthesis; L-ectoine from L-aspartate 4-semialdehyde: step 1/3.</text>
</comment>
<dbReference type="GO" id="GO:0030170">
    <property type="term" value="F:pyridoxal phosphate binding"/>
    <property type="evidence" value="ECO:0007669"/>
    <property type="project" value="InterPro"/>
</dbReference>
<dbReference type="STRING" id="111781.Lepto7376_4147"/>
<evidence type="ECO:0000313" key="16">
    <source>
        <dbReference type="EMBL" id="AFY40272.1"/>
    </source>
</evidence>
<evidence type="ECO:0000256" key="12">
    <source>
        <dbReference type="ARBA" id="ARBA00031476"/>
    </source>
</evidence>
<dbReference type="CDD" id="cd00610">
    <property type="entry name" value="OAT_like"/>
    <property type="match status" value="1"/>
</dbReference>
<sequence length="466" mass="50539">MQQLYQNNREIRAAKPADSGQWRSLPGPRSQEYLKRQEARESNARSYPRRITLAIKEAKGIFIKDVDGHTYFDCLSGAGTLALGHNHPVVLEAMQQTLDGSYPLHTLDLTTPIKDQFVEQLFASLPPKFAKVAKIQFCGPTGADAVEAALKLVKTATGRRSILSFSGGYHGMTNGSLSLTGSLAPKQEISGLMPDVHFLPYPYNYRCPFGLGGDDSQKVSAKYIEHLLDDPESGIVKPAGMILEAVQGEGGVIPAPDHWLREMARITSERGIPLILDEIQAGIGRTGKLYAFEHAGITPDVVLLSKAIGGSLPLSVVLYNKNLDLWKPGAHAGTFRGNQLAMAAGAATLKFIIENNLAHQAQVLGDRLLSHLREIQKDHPCLGDVRGRGLMLGAEIINPRMGITAHPELAKQIQAECLQRGLILELGGRFGTVVRFLPPLIITAEQIDAVSEIFAESVAAAEQKLA</sequence>
<comment type="similarity">
    <text evidence="4 14">Belongs to the class-III pyridoxal-phosphate-dependent aminotransferase family.</text>
</comment>
<evidence type="ECO:0000256" key="3">
    <source>
        <dbReference type="ARBA" id="ARBA00004946"/>
    </source>
</evidence>
<dbReference type="InterPro" id="IPR049704">
    <property type="entry name" value="Aminotrans_3_PPA_site"/>
</dbReference>
<name>K9Q666_9CHRO</name>
<dbReference type="InterPro" id="IPR015424">
    <property type="entry name" value="PyrdxlP-dep_Trfase"/>
</dbReference>
<dbReference type="AlphaFoldDB" id="K9Q666"/>
<evidence type="ECO:0000256" key="7">
    <source>
        <dbReference type="ARBA" id="ARBA00022576"/>
    </source>
</evidence>
<reference evidence="16" key="1">
    <citation type="submission" date="2012-04" db="EMBL/GenBank/DDBJ databases">
        <title>Finished genome of Leptolyngbya sp. PCC 7376.</title>
        <authorList>
            <consortium name="US DOE Joint Genome Institute"/>
            <person name="Gugger M."/>
            <person name="Coursin T."/>
            <person name="Rippka R."/>
            <person name="Tandeau De Marsac N."/>
            <person name="Huntemann M."/>
            <person name="Wei C.-L."/>
            <person name="Han J."/>
            <person name="Detter J.C."/>
            <person name="Han C."/>
            <person name="Tapia R."/>
            <person name="Teshima H."/>
            <person name="Chen A."/>
            <person name="Krypides N."/>
            <person name="Mavromatis K."/>
            <person name="Markowitz V."/>
            <person name="Szeto E."/>
            <person name="Ivanova N."/>
            <person name="Mikhailova N."/>
            <person name="Pagani I."/>
            <person name="Pati A."/>
            <person name="Goodwin L."/>
            <person name="Peters L."/>
            <person name="Pitluck S."/>
            <person name="Woyke T."/>
            <person name="Kerfeld C."/>
        </authorList>
    </citation>
    <scope>NUCLEOTIDE SEQUENCE [LARGE SCALE GENOMIC DNA]</scope>
</reference>
<dbReference type="Gene3D" id="3.40.640.10">
    <property type="entry name" value="Type I PLP-dependent aspartate aminotransferase-like (Major domain)"/>
    <property type="match status" value="1"/>
</dbReference>
<dbReference type="InterPro" id="IPR015421">
    <property type="entry name" value="PyrdxlP-dep_Trfase_major"/>
</dbReference>
<dbReference type="SUPFAM" id="SSF53383">
    <property type="entry name" value="PLP-dependent transferases"/>
    <property type="match status" value="1"/>
</dbReference>
<dbReference type="InterPro" id="IPR015422">
    <property type="entry name" value="PyrdxlP-dep_Trfase_small"/>
</dbReference>
<proteinExistence type="inferred from homology"/>
<evidence type="ECO:0000256" key="8">
    <source>
        <dbReference type="ARBA" id="ARBA00022679"/>
    </source>
</evidence>
<dbReference type="PROSITE" id="PS00600">
    <property type="entry name" value="AA_TRANSFER_CLASS_3"/>
    <property type="match status" value="1"/>
</dbReference>
<dbReference type="eggNOG" id="COG0160">
    <property type="taxonomic scope" value="Bacteria"/>
</dbReference>
<dbReference type="PIRSF" id="PIRSF000521">
    <property type="entry name" value="Transaminase_4ab_Lys_Orn"/>
    <property type="match status" value="1"/>
</dbReference>
<evidence type="ECO:0000256" key="4">
    <source>
        <dbReference type="ARBA" id="ARBA00008954"/>
    </source>
</evidence>
<dbReference type="Gene3D" id="3.90.1150.10">
    <property type="entry name" value="Aspartate Aminotransferase, domain 1"/>
    <property type="match status" value="1"/>
</dbReference>
<dbReference type="GO" id="GO:0045303">
    <property type="term" value="F:diaminobutyrate-2-oxoglutarate transaminase activity"/>
    <property type="evidence" value="ECO:0007669"/>
    <property type="project" value="UniProtKB-EC"/>
</dbReference>
<dbReference type="NCBIfam" id="TIGR00709">
    <property type="entry name" value="dat"/>
    <property type="match status" value="1"/>
</dbReference>
<dbReference type="PATRIC" id="fig|111781.3.peg.4687"/>
<protein>
    <recommendedName>
        <fullName evidence="6">Diaminobutyrate--2-oxoglutarate transaminase</fullName>
        <ecNumber evidence="5">2.6.1.76</ecNumber>
    </recommendedName>
    <alternativeName>
        <fullName evidence="11">DABA aminotransferase</fullName>
    </alternativeName>
    <alternativeName>
        <fullName evidence="12">Diaminobutyrate--2-oxoglutarate aminotransferase</fullName>
    </alternativeName>
    <alternativeName>
        <fullName evidence="10">L-2,4-diaminobutyric acid transaminase</fullName>
    </alternativeName>
</protein>
<feature type="compositionally biased region" description="Basic and acidic residues" evidence="15">
    <location>
        <begin position="32"/>
        <end position="41"/>
    </location>
</feature>
<accession>K9Q666</accession>
<feature type="region of interest" description="Disordered" evidence="15">
    <location>
        <begin position="12"/>
        <end position="41"/>
    </location>
</feature>
<evidence type="ECO:0000256" key="9">
    <source>
        <dbReference type="ARBA" id="ARBA00022898"/>
    </source>
</evidence>
<evidence type="ECO:0000256" key="1">
    <source>
        <dbReference type="ARBA" id="ARBA00001933"/>
    </source>
</evidence>
<dbReference type="OrthoDB" id="9807885at2"/>
<evidence type="ECO:0000256" key="5">
    <source>
        <dbReference type="ARBA" id="ARBA00013155"/>
    </source>
</evidence>
<dbReference type="InterPro" id="IPR004637">
    <property type="entry name" value="Dat"/>
</dbReference>
<gene>
    <name evidence="16" type="ORF">Lepto7376_4147</name>
</gene>
<evidence type="ECO:0000256" key="11">
    <source>
        <dbReference type="ARBA" id="ARBA00030665"/>
    </source>
</evidence>
<dbReference type="PANTHER" id="PTHR43552:SF1">
    <property type="entry name" value="DIAMINOBUTYRATE--2-OXOGLUTARATE AMINOTRANSFERASE"/>
    <property type="match status" value="1"/>
</dbReference>
<dbReference type="PANTHER" id="PTHR43552">
    <property type="entry name" value="DIAMINOBUTYRATE--2-OXOGLUTARATE AMINOTRANSFERASE"/>
    <property type="match status" value="1"/>
</dbReference>
<dbReference type="Pfam" id="PF00202">
    <property type="entry name" value="Aminotran_3"/>
    <property type="match status" value="1"/>
</dbReference>
<dbReference type="HOGENOM" id="CLU_016922_10_0_3"/>
<evidence type="ECO:0000256" key="10">
    <source>
        <dbReference type="ARBA" id="ARBA00029744"/>
    </source>
</evidence>
<evidence type="ECO:0000256" key="2">
    <source>
        <dbReference type="ARBA" id="ARBA00002189"/>
    </source>
</evidence>
<dbReference type="FunFam" id="3.40.640.10:FF:000091">
    <property type="entry name" value="Diaminobutyrate--2-oxoglutarate aminotransferase"/>
    <property type="match status" value="1"/>
</dbReference>
<evidence type="ECO:0000256" key="14">
    <source>
        <dbReference type="RuleBase" id="RU003560"/>
    </source>
</evidence>
<evidence type="ECO:0000256" key="13">
    <source>
        <dbReference type="ARBA" id="ARBA00049111"/>
    </source>
</evidence>
<keyword evidence="8 16" id="KW-0808">Transferase</keyword>